<keyword evidence="1" id="KW-0812">Transmembrane</keyword>
<dbReference type="Pfam" id="PF02325">
    <property type="entry name" value="CCB3_YggT"/>
    <property type="match status" value="1"/>
</dbReference>
<feature type="transmembrane region" description="Helical" evidence="1">
    <location>
        <begin position="18"/>
        <end position="38"/>
    </location>
</feature>
<keyword evidence="3" id="KW-1185">Reference proteome</keyword>
<comment type="caution">
    <text evidence="2">The sequence shown here is derived from an EMBL/GenBank/DDBJ whole genome shotgun (WGS) entry which is preliminary data.</text>
</comment>
<name>A0ABS5IBN8_9PROT</name>
<evidence type="ECO:0000313" key="2">
    <source>
        <dbReference type="EMBL" id="MBR9971844.1"/>
    </source>
</evidence>
<feature type="transmembrane region" description="Helical" evidence="1">
    <location>
        <begin position="70"/>
        <end position="91"/>
    </location>
</feature>
<organism evidence="2 3">
    <name type="scientific">Magnetospirillum sulfuroxidans</name>
    <dbReference type="NCBI Taxonomy" id="611300"/>
    <lineage>
        <taxon>Bacteria</taxon>
        <taxon>Pseudomonadati</taxon>
        <taxon>Pseudomonadota</taxon>
        <taxon>Alphaproteobacteria</taxon>
        <taxon>Rhodospirillales</taxon>
        <taxon>Rhodospirillaceae</taxon>
        <taxon>Magnetospirillum</taxon>
    </lineage>
</organism>
<evidence type="ECO:0000256" key="1">
    <source>
        <dbReference type="SAM" id="Phobius"/>
    </source>
</evidence>
<reference evidence="2 3" key="1">
    <citation type="submission" date="2021-04" db="EMBL/GenBank/DDBJ databases">
        <title>Magnetospirillum sulfuroxidans sp. nov., a facultative chemolithoautotrophic sulfur-oxidizing alphaproteobacterium isolated from freshwater sediment and proposals for Paramagetospirillum gen. nov., and Magnetospirillaceae fam. nov.</title>
        <authorList>
            <person name="Koziaeva V."/>
            <person name="Geelhoed J.S."/>
            <person name="Sorokin D.Y."/>
            <person name="Grouzdev D.S."/>
        </authorList>
    </citation>
    <scope>NUCLEOTIDE SEQUENCE [LARGE SCALE GENOMIC DNA]</scope>
    <source>
        <strain evidence="2 3">J10</strain>
    </source>
</reference>
<evidence type="ECO:0000313" key="3">
    <source>
        <dbReference type="Proteomes" id="UP000680714"/>
    </source>
</evidence>
<sequence>MDIILEPLLTVIYFALEFYWYVVLATVIFSWLIAFGVINTYNHAVRTIGDVLARLTEPALRPLRRWLPDIGAVDLSPIALWLIILFLQMVVKKLLLAVQGF</sequence>
<dbReference type="InterPro" id="IPR003425">
    <property type="entry name" value="CCB3/YggT"/>
</dbReference>
<proteinExistence type="predicted"/>
<dbReference type="Proteomes" id="UP000680714">
    <property type="component" value="Unassembled WGS sequence"/>
</dbReference>
<accession>A0ABS5IBN8</accession>
<protein>
    <submittedName>
        <fullName evidence="2">YggT family protein</fullName>
    </submittedName>
</protein>
<dbReference type="EMBL" id="JAGTUF010000006">
    <property type="protein sequence ID" value="MBR9971844.1"/>
    <property type="molecule type" value="Genomic_DNA"/>
</dbReference>
<gene>
    <name evidence="2" type="ORF">KEC16_08960</name>
</gene>
<dbReference type="RefSeq" id="WP_211548005.1">
    <property type="nucleotide sequence ID" value="NZ_JAGTUF010000006.1"/>
</dbReference>
<keyword evidence="1" id="KW-1133">Transmembrane helix</keyword>
<keyword evidence="1" id="KW-0472">Membrane</keyword>